<dbReference type="InterPro" id="IPR007793">
    <property type="entry name" value="DivIVA_fam"/>
</dbReference>
<dbReference type="RefSeq" id="WP_092529233.1">
    <property type="nucleotide sequence ID" value="NZ_FOWW01000002.1"/>
</dbReference>
<reference evidence="10" key="1">
    <citation type="submission" date="2016-10" db="EMBL/GenBank/DDBJ databases">
        <authorList>
            <person name="Varghese N."/>
            <person name="Submissions S."/>
        </authorList>
    </citation>
    <scope>NUCLEOTIDE SEQUENCE [LARGE SCALE GENOMIC DNA]</scope>
    <source>
        <strain evidence="10">CGMCC 4.5579</strain>
    </source>
</reference>
<dbReference type="AlphaFoldDB" id="A0A1I5Q250"/>
<dbReference type="NCBIfam" id="TIGR03544">
    <property type="entry name" value="DivI1A_domain"/>
    <property type="match status" value="2"/>
</dbReference>
<keyword evidence="10" id="KW-1185">Reference proteome</keyword>
<dbReference type="Gene3D" id="6.10.250.660">
    <property type="match status" value="2"/>
</dbReference>
<evidence type="ECO:0000313" key="9">
    <source>
        <dbReference type="EMBL" id="SFP40444.1"/>
    </source>
</evidence>
<dbReference type="GO" id="GO:0051301">
    <property type="term" value="P:cell division"/>
    <property type="evidence" value="ECO:0007669"/>
    <property type="project" value="UniProtKB-KW"/>
</dbReference>
<accession>A0A1I5Q250</accession>
<keyword evidence="7" id="KW-0131">Cell cycle</keyword>
<evidence type="ECO:0000256" key="5">
    <source>
        <dbReference type="ARBA" id="ARBA00022618"/>
    </source>
</evidence>
<keyword evidence="5" id="KW-0132">Cell division</keyword>
<comment type="subcellular location">
    <subcellularLocation>
        <location evidence="1">Cytoplasm</location>
    </subcellularLocation>
</comment>
<dbReference type="GO" id="GO:0005737">
    <property type="term" value="C:cytoplasm"/>
    <property type="evidence" value="ECO:0007669"/>
    <property type="project" value="UniProtKB-SubCell"/>
</dbReference>
<evidence type="ECO:0000256" key="8">
    <source>
        <dbReference type="ARBA" id="ARBA00031737"/>
    </source>
</evidence>
<name>A0A1I5Q250_9PSEU</name>
<evidence type="ECO:0000256" key="6">
    <source>
        <dbReference type="ARBA" id="ARBA00023054"/>
    </source>
</evidence>
<dbReference type="STRING" id="587909.SAMN05421810_102489"/>
<comment type="similarity">
    <text evidence="2">Belongs to the DivIVA family.</text>
</comment>
<proteinExistence type="inferred from homology"/>
<organism evidence="9 10">
    <name type="scientific">Amycolatopsis arida</name>
    <dbReference type="NCBI Taxonomy" id="587909"/>
    <lineage>
        <taxon>Bacteria</taxon>
        <taxon>Bacillati</taxon>
        <taxon>Actinomycetota</taxon>
        <taxon>Actinomycetes</taxon>
        <taxon>Pseudonocardiales</taxon>
        <taxon>Pseudonocardiaceae</taxon>
        <taxon>Amycolatopsis</taxon>
    </lineage>
</organism>
<evidence type="ECO:0000256" key="2">
    <source>
        <dbReference type="ARBA" id="ARBA00009008"/>
    </source>
</evidence>
<gene>
    <name evidence="9" type="ORF">SAMN05421810_102489</name>
</gene>
<keyword evidence="4" id="KW-0963">Cytoplasm</keyword>
<sequence>MAVTVEDVRNIRFERAAIGTRGYHPAEVDAFLDRVVDTLAGEDHLTAADVHSVAFARAPLGKRGYDQAAVDAFLQLVESTLTGLGGPTAANGTAYVAPALEHSHVRKPLWRRVRP</sequence>
<dbReference type="PANTHER" id="PTHR35794:SF2">
    <property type="entry name" value="CELL DIVISION PROTEIN DIVIVA"/>
    <property type="match status" value="1"/>
</dbReference>
<evidence type="ECO:0000256" key="7">
    <source>
        <dbReference type="ARBA" id="ARBA00023306"/>
    </source>
</evidence>
<dbReference type="OrthoDB" id="5198800at2"/>
<dbReference type="EMBL" id="FOWW01000002">
    <property type="protein sequence ID" value="SFP40444.1"/>
    <property type="molecule type" value="Genomic_DNA"/>
</dbReference>
<evidence type="ECO:0000256" key="1">
    <source>
        <dbReference type="ARBA" id="ARBA00004496"/>
    </source>
</evidence>
<dbReference type="PANTHER" id="PTHR35794">
    <property type="entry name" value="CELL DIVISION PROTEIN DIVIVA"/>
    <property type="match status" value="1"/>
</dbReference>
<dbReference type="InterPro" id="IPR019933">
    <property type="entry name" value="DivIVA_domain"/>
</dbReference>
<keyword evidence="6" id="KW-0175">Coiled coil</keyword>
<evidence type="ECO:0000313" key="10">
    <source>
        <dbReference type="Proteomes" id="UP000198727"/>
    </source>
</evidence>
<protein>
    <recommendedName>
        <fullName evidence="3">Cell wall synthesis protein Wag31</fullName>
    </recommendedName>
    <alternativeName>
        <fullName evidence="8">Antigen 84</fullName>
    </alternativeName>
</protein>
<dbReference type="Proteomes" id="UP000198727">
    <property type="component" value="Unassembled WGS sequence"/>
</dbReference>
<evidence type="ECO:0000256" key="3">
    <source>
        <dbReference type="ARBA" id="ARBA00018787"/>
    </source>
</evidence>
<evidence type="ECO:0000256" key="4">
    <source>
        <dbReference type="ARBA" id="ARBA00022490"/>
    </source>
</evidence>